<keyword evidence="3" id="KW-1185">Reference proteome</keyword>
<protein>
    <submittedName>
        <fullName evidence="2">Uncharacterized protein</fullName>
    </submittedName>
</protein>
<feature type="transmembrane region" description="Helical" evidence="1">
    <location>
        <begin position="87"/>
        <end position="106"/>
    </location>
</feature>
<evidence type="ECO:0000313" key="3">
    <source>
        <dbReference type="Proteomes" id="UP000316426"/>
    </source>
</evidence>
<accession>A0A518K4Y7</accession>
<sequence length="154" mass="16545">MILKALRIIGAVLAAIVVAMVLLIAVELFSAIVHPFPPDFAGTEAAMCEHVARYPQWVLAAIVPMWAATAWVSTWLAGWLGGRGPAMGVAVLLMAAVLCNLSMLPYPLWFKTVQPIAIVIALVYAYRLSTPRSLNATQQAATIEGGIKDSERTD</sequence>
<dbReference type="EMBL" id="CP036349">
    <property type="protein sequence ID" value="QDV72863.1"/>
    <property type="molecule type" value="Genomic_DNA"/>
</dbReference>
<feature type="transmembrane region" description="Helical" evidence="1">
    <location>
        <begin position="12"/>
        <end position="37"/>
    </location>
</feature>
<keyword evidence="1" id="KW-0472">Membrane</keyword>
<dbReference type="RefSeq" id="WP_145108864.1">
    <property type="nucleotide sequence ID" value="NZ_CP036349.1"/>
</dbReference>
<name>A0A518K4Y7_9BACT</name>
<organism evidence="2 3">
    <name type="scientific">Botrimarina mediterranea</name>
    <dbReference type="NCBI Taxonomy" id="2528022"/>
    <lineage>
        <taxon>Bacteria</taxon>
        <taxon>Pseudomonadati</taxon>
        <taxon>Planctomycetota</taxon>
        <taxon>Planctomycetia</taxon>
        <taxon>Pirellulales</taxon>
        <taxon>Lacipirellulaceae</taxon>
        <taxon>Botrimarina</taxon>
    </lineage>
</organism>
<dbReference type="AlphaFoldDB" id="A0A518K4Y7"/>
<keyword evidence="1" id="KW-1133">Transmembrane helix</keyword>
<evidence type="ECO:0000313" key="2">
    <source>
        <dbReference type="EMBL" id="QDV72863.1"/>
    </source>
</evidence>
<gene>
    <name evidence="2" type="ORF">Spa11_10460</name>
</gene>
<reference evidence="2 3" key="1">
    <citation type="submission" date="2019-02" db="EMBL/GenBank/DDBJ databases">
        <title>Deep-cultivation of Planctomycetes and their phenomic and genomic characterization uncovers novel biology.</title>
        <authorList>
            <person name="Wiegand S."/>
            <person name="Jogler M."/>
            <person name="Boedeker C."/>
            <person name="Pinto D."/>
            <person name="Vollmers J."/>
            <person name="Rivas-Marin E."/>
            <person name="Kohn T."/>
            <person name="Peeters S.H."/>
            <person name="Heuer A."/>
            <person name="Rast P."/>
            <person name="Oberbeckmann S."/>
            <person name="Bunk B."/>
            <person name="Jeske O."/>
            <person name="Meyerdierks A."/>
            <person name="Storesund J.E."/>
            <person name="Kallscheuer N."/>
            <person name="Luecker S."/>
            <person name="Lage O.M."/>
            <person name="Pohl T."/>
            <person name="Merkel B.J."/>
            <person name="Hornburger P."/>
            <person name="Mueller R.-W."/>
            <person name="Bruemmer F."/>
            <person name="Labrenz M."/>
            <person name="Spormann A.M."/>
            <person name="Op den Camp H."/>
            <person name="Overmann J."/>
            <person name="Amann R."/>
            <person name="Jetten M.S.M."/>
            <person name="Mascher T."/>
            <person name="Medema M.H."/>
            <person name="Devos D.P."/>
            <person name="Kaster A.-K."/>
            <person name="Ovreas L."/>
            <person name="Rohde M."/>
            <person name="Galperin M.Y."/>
            <person name="Jogler C."/>
        </authorList>
    </citation>
    <scope>NUCLEOTIDE SEQUENCE [LARGE SCALE GENOMIC DNA]</scope>
    <source>
        <strain evidence="2 3">Spa11</strain>
    </source>
</reference>
<proteinExistence type="predicted"/>
<dbReference type="Proteomes" id="UP000316426">
    <property type="component" value="Chromosome"/>
</dbReference>
<feature type="transmembrane region" description="Helical" evidence="1">
    <location>
        <begin position="57"/>
        <end position="80"/>
    </location>
</feature>
<dbReference type="KEGG" id="bmei:Spa11_10460"/>
<feature type="transmembrane region" description="Helical" evidence="1">
    <location>
        <begin position="112"/>
        <end position="129"/>
    </location>
</feature>
<evidence type="ECO:0000256" key="1">
    <source>
        <dbReference type="SAM" id="Phobius"/>
    </source>
</evidence>
<keyword evidence="1" id="KW-0812">Transmembrane</keyword>